<keyword evidence="1" id="KW-0732">Signal</keyword>
<sequence>MPKVLFLTIAQICLIFSKACFAQVPGFFMKKESRKAEIPFINSNNLIIVPVSINGNEPVNFIVDTGVRTNIFFSKTLANQLGLQYTRSLNLVGADGKTVLTASVSPNNHFDLGNVEGKIQTILVLDEDFFELESVIGIPIYGVLGYEFFKFNPVRIDYDRGKMFFYKTDALKWRPIGFRKLKMPIEYNKPYINAKVKQVAGEDLYTKLLIDTGANHGLLLNKESTEEIVIPPVNLETDLGRSLGGDLFGVVGRSKFLSLNGLRFNNIITSYPFETEYSYIIKETGRQGSIGSELLGRLELIIDYPRERFLFKRSVTFTNPFEFDMSGITPKILPSDIRRVYVARLKEQSPAFNAGVRVLDEIIEINKIPIGFWELSDIIKVFRSEVGRVISIKVLRPSTENEEIFNEFEFKFMLRRQI</sequence>
<dbReference type="SUPFAM" id="SSF50156">
    <property type="entry name" value="PDZ domain-like"/>
    <property type="match status" value="1"/>
</dbReference>
<evidence type="ECO:0000313" key="3">
    <source>
        <dbReference type="EMBL" id="AFL83635.1"/>
    </source>
</evidence>
<feature type="domain" description="PDZ" evidence="2">
    <location>
        <begin position="319"/>
        <end position="398"/>
    </location>
</feature>
<dbReference type="EMBL" id="CP003281">
    <property type="protein sequence ID" value="AFL83635.1"/>
    <property type="molecule type" value="Genomic_DNA"/>
</dbReference>
<name>I3Z317_BELBD</name>
<dbReference type="AlphaFoldDB" id="I3Z317"/>
<dbReference type="InterPro" id="IPR036034">
    <property type="entry name" value="PDZ_sf"/>
</dbReference>
<dbReference type="InterPro" id="IPR001478">
    <property type="entry name" value="PDZ"/>
</dbReference>
<dbReference type="RefSeq" id="WP_014771642.1">
    <property type="nucleotide sequence ID" value="NC_018010.1"/>
</dbReference>
<feature type="chain" id="PRO_5003684494" description="PDZ domain-containing protein" evidence="1">
    <location>
        <begin position="23"/>
        <end position="418"/>
    </location>
</feature>
<evidence type="ECO:0000259" key="2">
    <source>
        <dbReference type="SMART" id="SM00228"/>
    </source>
</evidence>
<dbReference type="OrthoDB" id="3521766at2"/>
<dbReference type="STRING" id="866536.Belba_0993"/>
<dbReference type="SMART" id="SM00228">
    <property type="entry name" value="PDZ"/>
    <property type="match status" value="1"/>
</dbReference>
<keyword evidence="4" id="KW-1185">Reference proteome</keyword>
<accession>I3Z317</accession>
<dbReference type="HOGENOM" id="CLU_039603_0_0_10"/>
<proteinExistence type="predicted"/>
<dbReference type="KEGG" id="bbd:Belba_0993"/>
<dbReference type="Proteomes" id="UP000006050">
    <property type="component" value="Chromosome"/>
</dbReference>
<dbReference type="Gene3D" id="2.30.42.10">
    <property type="match status" value="1"/>
</dbReference>
<reference evidence="4" key="1">
    <citation type="submission" date="2012-06" db="EMBL/GenBank/DDBJ databases">
        <title>The complete genome of Belliella baltica DSM 15883.</title>
        <authorList>
            <person name="Lucas S."/>
            <person name="Copeland A."/>
            <person name="Lapidus A."/>
            <person name="Goodwin L."/>
            <person name="Pitluck S."/>
            <person name="Peters L."/>
            <person name="Mikhailova N."/>
            <person name="Davenport K."/>
            <person name="Kyrpides N."/>
            <person name="Mavromatis K."/>
            <person name="Pagani I."/>
            <person name="Ivanova N."/>
            <person name="Ovchinnikova G."/>
            <person name="Zeytun A."/>
            <person name="Detter J.C."/>
            <person name="Han C."/>
            <person name="Land M."/>
            <person name="Hauser L."/>
            <person name="Markowitz V."/>
            <person name="Cheng J.-F."/>
            <person name="Hugenholtz P."/>
            <person name="Woyke T."/>
            <person name="Wu D."/>
            <person name="Tindall B."/>
            <person name="Pomrenke H."/>
            <person name="Brambilla E."/>
            <person name="Klenk H.-P."/>
            <person name="Eisen J.A."/>
        </authorList>
    </citation>
    <scope>NUCLEOTIDE SEQUENCE [LARGE SCALE GENOMIC DNA]</scope>
    <source>
        <strain evidence="4">DSM 15883 / CIP 108006 / LMG 21964 / BA134</strain>
    </source>
</reference>
<evidence type="ECO:0000256" key="1">
    <source>
        <dbReference type="SAM" id="SignalP"/>
    </source>
</evidence>
<feature type="signal peptide" evidence="1">
    <location>
        <begin position="1"/>
        <end position="22"/>
    </location>
</feature>
<dbReference type="Pfam" id="PF13650">
    <property type="entry name" value="Asp_protease_2"/>
    <property type="match status" value="1"/>
</dbReference>
<organism evidence="3 4">
    <name type="scientific">Belliella baltica (strain DSM 15883 / CIP 108006 / LMG 21964 / BA134)</name>
    <dbReference type="NCBI Taxonomy" id="866536"/>
    <lineage>
        <taxon>Bacteria</taxon>
        <taxon>Pseudomonadati</taxon>
        <taxon>Bacteroidota</taxon>
        <taxon>Cytophagia</taxon>
        <taxon>Cytophagales</taxon>
        <taxon>Cyclobacteriaceae</taxon>
        <taxon>Belliella</taxon>
    </lineage>
</organism>
<dbReference type="InterPro" id="IPR021109">
    <property type="entry name" value="Peptidase_aspartic_dom_sf"/>
</dbReference>
<dbReference type="Gene3D" id="2.40.70.10">
    <property type="entry name" value="Acid Proteases"/>
    <property type="match status" value="1"/>
</dbReference>
<evidence type="ECO:0000313" key="4">
    <source>
        <dbReference type="Proteomes" id="UP000006050"/>
    </source>
</evidence>
<gene>
    <name evidence="3" type="ordered locus">Belba_0993</name>
</gene>
<dbReference type="InterPro" id="IPR041489">
    <property type="entry name" value="PDZ_6"/>
</dbReference>
<dbReference type="SUPFAM" id="SSF50630">
    <property type="entry name" value="Acid proteases"/>
    <property type="match status" value="1"/>
</dbReference>
<dbReference type="eggNOG" id="COG0793">
    <property type="taxonomic scope" value="Bacteria"/>
</dbReference>
<dbReference type="Pfam" id="PF17820">
    <property type="entry name" value="PDZ_6"/>
    <property type="match status" value="1"/>
</dbReference>
<protein>
    <recommendedName>
        <fullName evidence="2">PDZ domain-containing protein</fullName>
    </recommendedName>
</protein>
<dbReference type="PATRIC" id="fig|866536.3.peg.1024"/>